<dbReference type="EMBL" id="CADEBC010000972">
    <property type="protein sequence ID" value="CAB3262491.1"/>
    <property type="molecule type" value="Genomic_DNA"/>
</dbReference>
<dbReference type="AlphaFoldDB" id="A0A8S0ZEM2"/>
<protein>
    <submittedName>
        <fullName evidence="1">Uncharacterized protein</fullName>
    </submittedName>
</protein>
<evidence type="ECO:0000313" key="1">
    <source>
        <dbReference type="EMBL" id="CAB3231972.1"/>
    </source>
</evidence>
<name>A0A8S0ZEM2_ARCPL</name>
<reference evidence="1 3" key="1">
    <citation type="submission" date="2020-04" db="EMBL/GenBank/DDBJ databases">
        <authorList>
            <person name="Wallbank WR R."/>
            <person name="Pardo Diaz C."/>
            <person name="Kozak K."/>
            <person name="Martin S."/>
            <person name="Jiggins C."/>
            <person name="Moest M."/>
            <person name="Warren A I."/>
            <person name="Byers J.R.P. K."/>
            <person name="Montejo-Kovacevich G."/>
            <person name="Yen C E."/>
        </authorList>
    </citation>
    <scope>NUCLEOTIDE SEQUENCE [LARGE SCALE GENOMIC DNA]</scope>
</reference>
<accession>A0A8S0ZEM2</accession>
<organism evidence="1 3">
    <name type="scientific">Arctia plantaginis</name>
    <name type="common">Wood tiger moth</name>
    <name type="synonym">Phalaena plantaginis</name>
    <dbReference type="NCBI Taxonomy" id="874455"/>
    <lineage>
        <taxon>Eukaryota</taxon>
        <taxon>Metazoa</taxon>
        <taxon>Ecdysozoa</taxon>
        <taxon>Arthropoda</taxon>
        <taxon>Hexapoda</taxon>
        <taxon>Insecta</taxon>
        <taxon>Pterygota</taxon>
        <taxon>Neoptera</taxon>
        <taxon>Endopterygota</taxon>
        <taxon>Lepidoptera</taxon>
        <taxon>Glossata</taxon>
        <taxon>Ditrysia</taxon>
        <taxon>Noctuoidea</taxon>
        <taxon>Erebidae</taxon>
        <taxon>Arctiinae</taxon>
        <taxon>Arctia</taxon>
    </lineage>
</organism>
<evidence type="ECO:0000313" key="2">
    <source>
        <dbReference type="EMBL" id="CAB3262491.1"/>
    </source>
</evidence>
<dbReference type="OrthoDB" id="7461383at2759"/>
<dbReference type="Proteomes" id="UP000494106">
    <property type="component" value="Unassembled WGS sequence"/>
</dbReference>
<keyword evidence="3" id="KW-1185">Reference proteome</keyword>
<proteinExistence type="predicted"/>
<comment type="caution">
    <text evidence="1">The sequence shown here is derived from an EMBL/GenBank/DDBJ whole genome shotgun (WGS) entry which is preliminary data.</text>
</comment>
<evidence type="ECO:0000313" key="3">
    <source>
        <dbReference type="Proteomes" id="UP000494106"/>
    </source>
</evidence>
<gene>
    <name evidence="2" type="ORF">APLA_LOCUS18441</name>
    <name evidence="1" type="ORF">APLA_LOCUS4658</name>
</gene>
<dbReference type="EMBL" id="CADEBC010000476">
    <property type="protein sequence ID" value="CAB3231972.1"/>
    <property type="molecule type" value="Genomic_DNA"/>
</dbReference>
<sequence>MPDPPIIQPMAIEAFKTLELNVGFITSFIQRIGTVIAHDVPHVPVLMMDDSPLYVNTFNVRTTLLRANRDPDFFNHLMDNNPIPGLIVRAGRITNGDEIMPAAYDAATV</sequence>